<dbReference type="SUPFAM" id="SSF51735">
    <property type="entry name" value="NAD(P)-binding Rossmann-fold domains"/>
    <property type="match status" value="1"/>
</dbReference>
<organism evidence="5 6">
    <name type="scientific">Paenibacillus solisilvae</name>
    <dbReference type="NCBI Taxonomy" id="2486751"/>
    <lineage>
        <taxon>Bacteria</taxon>
        <taxon>Bacillati</taxon>
        <taxon>Bacillota</taxon>
        <taxon>Bacilli</taxon>
        <taxon>Bacillales</taxon>
        <taxon>Paenibacillaceae</taxon>
        <taxon>Paenibacillus</taxon>
    </lineage>
</organism>
<dbReference type="PANTHER" id="PTHR43708:SF5">
    <property type="entry name" value="CONSERVED EXPRESSED OXIDOREDUCTASE (EUROFUNG)-RELATED"/>
    <property type="match status" value="1"/>
</dbReference>
<dbReference type="Gene3D" id="3.40.50.720">
    <property type="entry name" value="NAD(P)-binding Rossmann-like Domain"/>
    <property type="match status" value="1"/>
</dbReference>
<dbReference type="InterPro" id="IPR055170">
    <property type="entry name" value="GFO_IDH_MocA-like_dom"/>
</dbReference>
<dbReference type="InterPro" id="IPR000683">
    <property type="entry name" value="Gfo/Idh/MocA-like_OxRdtase_N"/>
</dbReference>
<evidence type="ECO:0000256" key="2">
    <source>
        <dbReference type="ARBA" id="ARBA00023002"/>
    </source>
</evidence>
<proteinExistence type="inferred from homology"/>
<dbReference type="Proteomes" id="UP001596047">
    <property type="component" value="Unassembled WGS sequence"/>
</dbReference>
<dbReference type="InterPro" id="IPR051317">
    <property type="entry name" value="Gfo/Idh/MocA_oxidoreduct"/>
</dbReference>
<dbReference type="Pfam" id="PF01408">
    <property type="entry name" value="GFO_IDH_MocA"/>
    <property type="match status" value="1"/>
</dbReference>
<dbReference type="Gene3D" id="3.30.360.10">
    <property type="entry name" value="Dihydrodipicolinate Reductase, domain 2"/>
    <property type="match status" value="1"/>
</dbReference>
<evidence type="ECO:0000259" key="3">
    <source>
        <dbReference type="Pfam" id="PF01408"/>
    </source>
</evidence>
<comment type="similarity">
    <text evidence="1">Belongs to the Gfo/Idh/MocA family.</text>
</comment>
<evidence type="ECO:0000256" key="1">
    <source>
        <dbReference type="ARBA" id="ARBA00010928"/>
    </source>
</evidence>
<dbReference type="Pfam" id="PF22725">
    <property type="entry name" value="GFO_IDH_MocA_C3"/>
    <property type="match status" value="1"/>
</dbReference>
<keyword evidence="2" id="KW-0560">Oxidoreductase</keyword>
<feature type="domain" description="GFO/IDH/MocA-like oxidoreductase" evidence="4">
    <location>
        <begin position="155"/>
        <end position="273"/>
    </location>
</feature>
<evidence type="ECO:0000313" key="6">
    <source>
        <dbReference type="Proteomes" id="UP001596047"/>
    </source>
</evidence>
<comment type="caution">
    <text evidence="5">The sequence shown here is derived from an EMBL/GenBank/DDBJ whole genome shotgun (WGS) entry which is preliminary data.</text>
</comment>
<sequence>MNLHSAGALPDLNYAPKLPEDKGMGIAIIGAGEIVRSCHLPAYRMAGFTVIGIYDSELEKAREAAAEHGIPRVYRSLEELLLDPLVQIVDIAVPAKHQLRVAFECAAAGKHLLCQKPLAESYDEAKRIVELCAEAGVRAASNQQMWWSPGIGASRSIVSRGWIGQPLQASIQVNVRTEWENWDWLTKIDTLEVMYHSIHYMDSIRYVMGMTPEYIYADGAKWPGQPYRGETRTLIHIKFPGEARGLIHDSHNNRQPQEDWCATFRFEGTEGAVRGTNGTLYDYPDGQEDTISFYSRVLDSGRLFEPELEGRWFPHAFMGPMGELMRAVQENREPENSVRDNLVTLQMVFAAYRSMAENRPVALNEIE</sequence>
<dbReference type="SUPFAM" id="SSF55347">
    <property type="entry name" value="Glyceraldehyde-3-phosphate dehydrogenase-like, C-terminal domain"/>
    <property type="match status" value="1"/>
</dbReference>
<accession>A0ABW0W710</accession>
<dbReference type="PANTHER" id="PTHR43708">
    <property type="entry name" value="CONSERVED EXPRESSED OXIDOREDUCTASE (EUROFUNG)"/>
    <property type="match status" value="1"/>
</dbReference>
<gene>
    <name evidence="5" type="ORF">ACFPYJ_31980</name>
</gene>
<dbReference type="RefSeq" id="WP_379192439.1">
    <property type="nucleotide sequence ID" value="NZ_JBHSOW010000130.1"/>
</dbReference>
<protein>
    <submittedName>
        <fullName evidence="5">Gfo/Idh/MocA family protein</fullName>
    </submittedName>
</protein>
<name>A0ABW0W710_9BACL</name>
<reference evidence="6" key="1">
    <citation type="journal article" date="2019" name="Int. J. Syst. Evol. Microbiol.">
        <title>The Global Catalogue of Microorganisms (GCM) 10K type strain sequencing project: providing services to taxonomists for standard genome sequencing and annotation.</title>
        <authorList>
            <consortium name="The Broad Institute Genomics Platform"/>
            <consortium name="The Broad Institute Genome Sequencing Center for Infectious Disease"/>
            <person name="Wu L."/>
            <person name="Ma J."/>
        </authorList>
    </citation>
    <scope>NUCLEOTIDE SEQUENCE [LARGE SCALE GENOMIC DNA]</scope>
    <source>
        <strain evidence="6">CGMCC 1.3240</strain>
    </source>
</reference>
<dbReference type="EMBL" id="JBHSOW010000130">
    <property type="protein sequence ID" value="MFC5653660.1"/>
    <property type="molecule type" value="Genomic_DNA"/>
</dbReference>
<dbReference type="InterPro" id="IPR036291">
    <property type="entry name" value="NAD(P)-bd_dom_sf"/>
</dbReference>
<evidence type="ECO:0000313" key="5">
    <source>
        <dbReference type="EMBL" id="MFC5653660.1"/>
    </source>
</evidence>
<keyword evidence="6" id="KW-1185">Reference proteome</keyword>
<evidence type="ECO:0000259" key="4">
    <source>
        <dbReference type="Pfam" id="PF22725"/>
    </source>
</evidence>
<feature type="domain" description="Gfo/Idh/MocA-like oxidoreductase N-terminal" evidence="3">
    <location>
        <begin position="25"/>
        <end position="140"/>
    </location>
</feature>